<evidence type="ECO:0000256" key="7">
    <source>
        <dbReference type="ARBA" id="ARBA00046280"/>
    </source>
</evidence>
<dbReference type="FunFam" id="1.20.5.110:FF:000004">
    <property type="entry name" value="Vesicle-associated membrane protein 7"/>
    <property type="match status" value="1"/>
</dbReference>
<dbReference type="PRINTS" id="PR00219">
    <property type="entry name" value="SYNAPTOBREVN"/>
</dbReference>
<feature type="transmembrane region" description="Helical" evidence="10">
    <location>
        <begin position="86"/>
        <end position="106"/>
    </location>
</feature>
<accession>A0AAE1FSN4</accession>
<dbReference type="PROSITE" id="PS00417">
    <property type="entry name" value="SYNAPTOBREVIN"/>
    <property type="match status" value="1"/>
</dbReference>
<keyword evidence="2" id="KW-0813">Transport</keyword>
<dbReference type="PROSITE" id="PS50892">
    <property type="entry name" value="V_SNARE"/>
    <property type="match status" value="1"/>
</dbReference>
<keyword evidence="13" id="KW-1185">Reference proteome</keyword>
<dbReference type="GO" id="GO:0005737">
    <property type="term" value="C:cytoplasm"/>
    <property type="evidence" value="ECO:0007669"/>
    <property type="project" value="UniProtKB-ARBA"/>
</dbReference>
<keyword evidence="8" id="KW-0175">Coiled coil</keyword>
<keyword evidence="4" id="KW-0653">Protein transport</keyword>
<name>A0AAE1FSN4_PETCI</name>
<dbReference type="EMBL" id="JAWQEG010001520">
    <property type="protein sequence ID" value="KAK3878840.1"/>
    <property type="molecule type" value="Genomic_DNA"/>
</dbReference>
<dbReference type="Pfam" id="PF00957">
    <property type="entry name" value="Synaptobrevin"/>
    <property type="match status" value="1"/>
</dbReference>
<evidence type="ECO:0000256" key="1">
    <source>
        <dbReference type="ARBA" id="ARBA00008025"/>
    </source>
</evidence>
<feature type="compositionally biased region" description="Low complexity" evidence="9">
    <location>
        <begin position="7"/>
        <end position="18"/>
    </location>
</feature>
<organism evidence="12 13">
    <name type="scientific">Petrolisthes cinctipes</name>
    <name type="common">Flat porcelain crab</name>
    <dbReference type="NCBI Taxonomy" id="88211"/>
    <lineage>
        <taxon>Eukaryota</taxon>
        <taxon>Metazoa</taxon>
        <taxon>Ecdysozoa</taxon>
        <taxon>Arthropoda</taxon>
        <taxon>Crustacea</taxon>
        <taxon>Multicrustacea</taxon>
        <taxon>Malacostraca</taxon>
        <taxon>Eumalacostraca</taxon>
        <taxon>Eucarida</taxon>
        <taxon>Decapoda</taxon>
        <taxon>Pleocyemata</taxon>
        <taxon>Anomura</taxon>
        <taxon>Galatheoidea</taxon>
        <taxon>Porcellanidae</taxon>
        <taxon>Petrolisthes</taxon>
    </lineage>
</organism>
<feature type="region of interest" description="Disordered" evidence="9">
    <location>
        <begin position="112"/>
        <end position="139"/>
    </location>
</feature>
<dbReference type="AlphaFoldDB" id="A0AAE1FSN4"/>
<evidence type="ECO:0000256" key="10">
    <source>
        <dbReference type="SAM" id="Phobius"/>
    </source>
</evidence>
<keyword evidence="6 10" id="KW-0472">Membrane</keyword>
<comment type="subcellular location">
    <subcellularLocation>
        <location evidence="7">Endomembrane system</location>
        <topology evidence="7">Single-pass type IV membrane protein</topology>
    </subcellularLocation>
</comment>
<keyword evidence="3 10" id="KW-0812">Transmembrane</keyword>
<dbReference type="SUPFAM" id="SSF58038">
    <property type="entry name" value="SNARE fusion complex"/>
    <property type="match status" value="1"/>
</dbReference>
<dbReference type="Gene3D" id="1.20.5.110">
    <property type="match status" value="1"/>
</dbReference>
<evidence type="ECO:0000259" key="11">
    <source>
        <dbReference type="PROSITE" id="PS50892"/>
    </source>
</evidence>
<feature type="compositionally biased region" description="Low complexity" evidence="9">
    <location>
        <begin position="124"/>
        <end position="135"/>
    </location>
</feature>
<evidence type="ECO:0000256" key="2">
    <source>
        <dbReference type="ARBA" id="ARBA00022448"/>
    </source>
</evidence>
<sequence length="158" mass="17322">MNPESNQQPPQQDPAQAASKNKLEETQQQVNDVVGIMRTNVERIMEREEKLTELDQRASVLSASSAEFQTTSKKLKRKYWWKNLKMMLILGAVVILVIVIIVVSIVGTGGGDDGGGGGEGPTDASPQQQEQAPEQLVGAKLSRDAREIIEKLLKVEVI</sequence>
<feature type="region of interest" description="Disordered" evidence="9">
    <location>
        <begin position="1"/>
        <end position="31"/>
    </location>
</feature>
<reference evidence="12" key="1">
    <citation type="submission" date="2023-10" db="EMBL/GenBank/DDBJ databases">
        <title>Genome assemblies of two species of porcelain crab, Petrolisthes cinctipes and Petrolisthes manimaculis (Anomura: Porcellanidae).</title>
        <authorList>
            <person name="Angst P."/>
        </authorList>
    </citation>
    <scope>NUCLEOTIDE SEQUENCE</scope>
    <source>
        <strain evidence="12">PB745_01</strain>
        <tissue evidence="12">Gill</tissue>
    </source>
</reference>
<evidence type="ECO:0000256" key="5">
    <source>
        <dbReference type="ARBA" id="ARBA00022989"/>
    </source>
</evidence>
<dbReference type="InterPro" id="IPR001388">
    <property type="entry name" value="Synaptobrevin-like"/>
</dbReference>
<dbReference type="InterPro" id="IPR016444">
    <property type="entry name" value="Synaptobrevin/VAMP"/>
</dbReference>
<evidence type="ECO:0000313" key="12">
    <source>
        <dbReference type="EMBL" id="KAK3878840.1"/>
    </source>
</evidence>
<evidence type="ECO:0000256" key="6">
    <source>
        <dbReference type="ARBA" id="ARBA00023136"/>
    </source>
</evidence>
<keyword evidence="5 10" id="KW-1133">Transmembrane helix</keyword>
<dbReference type="Proteomes" id="UP001286313">
    <property type="component" value="Unassembled WGS sequence"/>
</dbReference>
<evidence type="ECO:0000256" key="4">
    <source>
        <dbReference type="ARBA" id="ARBA00022927"/>
    </source>
</evidence>
<feature type="domain" description="V-SNARE coiled-coil homology" evidence="11">
    <location>
        <begin position="22"/>
        <end position="82"/>
    </location>
</feature>
<comment type="caution">
    <text evidence="12">The sequence shown here is derived from an EMBL/GenBank/DDBJ whole genome shotgun (WGS) entry which is preliminary data.</text>
</comment>
<dbReference type="GO" id="GO:0016020">
    <property type="term" value="C:membrane"/>
    <property type="evidence" value="ECO:0007669"/>
    <property type="project" value="InterPro"/>
</dbReference>
<dbReference type="GO" id="GO:0016192">
    <property type="term" value="P:vesicle-mediated transport"/>
    <property type="evidence" value="ECO:0007669"/>
    <property type="project" value="InterPro"/>
</dbReference>
<dbReference type="PANTHER" id="PTHR45701">
    <property type="entry name" value="SYNAPTOBREVIN FAMILY MEMBER"/>
    <property type="match status" value="1"/>
</dbReference>
<dbReference type="InterPro" id="IPR042855">
    <property type="entry name" value="V_SNARE_CC"/>
</dbReference>
<evidence type="ECO:0000256" key="9">
    <source>
        <dbReference type="SAM" id="MobiDB-lite"/>
    </source>
</evidence>
<evidence type="ECO:0000313" key="13">
    <source>
        <dbReference type="Proteomes" id="UP001286313"/>
    </source>
</evidence>
<gene>
    <name evidence="12" type="ORF">Pcinc_016529</name>
</gene>
<dbReference type="GO" id="GO:0015031">
    <property type="term" value="P:protein transport"/>
    <property type="evidence" value="ECO:0007669"/>
    <property type="project" value="UniProtKB-KW"/>
</dbReference>
<protein>
    <recommendedName>
        <fullName evidence="11">V-SNARE coiled-coil homology domain-containing protein</fullName>
    </recommendedName>
</protein>
<evidence type="ECO:0000256" key="8">
    <source>
        <dbReference type="PROSITE-ProRule" id="PRU00290"/>
    </source>
</evidence>
<dbReference type="GO" id="GO:0012505">
    <property type="term" value="C:endomembrane system"/>
    <property type="evidence" value="ECO:0007669"/>
    <property type="project" value="UniProtKB-SubCell"/>
</dbReference>
<comment type="similarity">
    <text evidence="1">Belongs to the synaptobrevin family.</text>
</comment>
<proteinExistence type="inferred from homology"/>
<evidence type="ECO:0000256" key="3">
    <source>
        <dbReference type="ARBA" id="ARBA00022692"/>
    </source>
</evidence>